<evidence type="ECO:0000313" key="2">
    <source>
        <dbReference type="Proteomes" id="UP000887043"/>
    </source>
</evidence>
<evidence type="ECO:0000313" key="1">
    <source>
        <dbReference type="EMBL" id="GJG27373.1"/>
    </source>
</evidence>
<protein>
    <recommendedName>
        <fullName evidence="3">YopX protein domain-containing protein</fullName>
    </recommendedName>
</protein>
<name>A0AA37HXC1_SEGBR</name>
<accession>A0AA37HXC1</accession>
<organism evidence="1 2">
    <name type="scientific">Segatella bryantii</name>
    <name type="common">Prevotella bryantii</name>
    <dbReference type="NCBI Taxonomy" id="77095"/>
    <lineage>
        <taxon>Bacteria</taxon>
        <taxon>Pseudomonadati</taxon>
        <taxon>Bacteroidota</taxon>
        <taxon>Bacteroidia</taxon>
        <taxon>Bacteroidales</taxon>
        <taxon>Prevotellaceae</taxon>
        <taxon>Segatella</taxon>
    </lineage>
</organism>
<dbReference type="RefSeq" id="WP_006282528.1">
    <property type="nucleotide sequence ID" value="NZ_BPTR01000001.1"/>
</dbReference>
<dbReference type="Proteomes" id="UP000887043">
    <property type="component" value="Unassembled WGS sequence"/>
</dbReference>
<proteinExistence type="predicted"/>
<comment type="caution">
    <text evidence="1">The sequence shown here is derived from an EMBL/GenBank/DDBJ whole genome shotgun (WGS) entry which is preliminary data.</text>
</comment>
<dbReference type="AlphaFoldDB" id="A0AA37HXC1"/>
<dbReference type="EMBL" id="BPTR01000001">
    <property type="protein sequence ID" value="GJG27373.1"/>
    <property type="molecule type" value="Genomic_DNA"/>
</dbReference>
<sequence>MSMTISDLTLKHLCQKYSHDIGSGTNRFLPGIKVRYVATNKKFGYTYFGNFFFFGDDIYVWEQDEKYAEDHNQNVVEDVFGDECKGRGYARRVLFAGVLTDFSDDNGEGIYTGDVIKLEKKDEPTEYFAVGAWSREEGKGEYCFILDNHNWSLEECLHQNYHMTRVGTVFFQLDVSDFVGVNQRVMGFNGWRDTEEEKKQKILMAKFTPNFDQEPWKYQGLETLGAEYDWR</sequence>
<reference evidence="1" key="1">
    <citation type="submission" date="2021-08" db="EMBL/GenBank/DDBJ databases">
        <title>Prevotella lacticifex sp. nov., isolated from rumen of cow.</title>
        <authorList>
            <person name="Shinkai T."/>
            <person name="Ikeyama N."/>
            <person name="Kumagai M."/>
            <person name="Ohmori H."/>
            <person name="Sakamoto M."/>
            <person name="Ohkuma M."/>
            <person name="Mitsumori M."/>
        </authorList>
    </citation>
    <scope>NUCLEOTIDE SEQUENCE</scope>
    <source>
        <strain evidence="1">DSM 11371</strain>
    </source>
</reference>
<evidence type="ECO:0008006" key="3">
    <source>
        <dbReference type="Google" id="ProtNLM"/>
    </source>
</evidence>
<gene>
    <name evidence="1" type="ORF">PRRU23_10730</name>
</gene>